<keyword evidence="3" id="KW-1185">Reference proteome</keyword>
<feature type="chain" id="PRO_5045561428" evidence="1">
    <location>
        <begin position="18"/>
        <end position="98"/>
    </location>
</feature>
<organism evidence="2 3">
    <name type="scientific">Datura stramonium</name>
    <name type="common">Jimsonweed</name>
    <name type="synonym">Common thornapple</name>
    <dbReference type="NCBI Taxonomy" id="4076"/>
    <lineage>
        <taxon>Eukaryota</taxon>
        <taxon>Viridiplantae</taxon>
        <taxon>Streptophyta</taxon>
        <taxon>Embryophyta</taxon>
        <taxon>Tracheophyta</taxon>
        <taxon>Spermatophyta</taxon>
        <taxon>Magnoliopsida</taxon>
        <taxon>eudicotyledons</taxon>
        <taxon>Gunneridae</taxon>
        <taxon>Pentapetalae</taxon>
        <taxon>asterids</taxon>
        <taxon>lamiids</taxon>
        <taxon>Solanales</taxon>
        <taxon>Solanaceae</taxon>
        <taxon>Solanoideae</taxon>
        <taxon>Datureae</taxon>
        <taxon>Datura</taxon>
    </lineage>
</organism>
<comment type="caution">
    <text evidence="2">The sequence shown here is derived from an EMBL/GenBank/DDBJ whole genome shotgun (WGS) entry which is preliminary data.</text>
</comment>
<gene>
    <name evidence="2" type="ORF">HAX54_023238</name>
</gene>
<feature type="signal peptide" evidence="1">
    <location>
        <begin position="1"/>
        <end position="17"/>
    </location>
</feature>
<proteinExistence type="predicted"/>
<dbReference type="EMBL" id="JACEIK010002815">
    <property type="protein sequence ID" value="MCD9639001.1"/>
    <property type="molecule type" value="Genomic_DNA"/>
</dbReference>
<keyword evidence="1" id="KW-0732">Signal</keyword>
<evidence type="ECO:0000313" key="2">
    <source>
        <dbReference type="EMBL" id="MCD9639001.1"/>
    </source>
</evidence>
<sequence length="98" mass="11074">MMLLLKLLVELWQVVVGGGATKMNEDHQSCGGSRYTPLRGGDGDGYTLVDEDTRRHEDVPYVLGRCSIVGTSKGYQAFFKDLRAFCSCWYEEEENINF</sequence>
<evidence type="ECO:0000256" key="1">
    <source>
        <dbReference type="SAM" id="SignalP"/>
    </source>
</evidence>
<evidence type="ECO:0000313" key="3">
    <source>
        <dbReference type="Proteomes" id="UP000823775"/>
    </source>
</evidence>
<dbReference type="Proteomes" id="UP000823775">
    <property type="component" value="Unassembled WGS sequence"/>
</dbReference>
<name>A0ABS8UY66_DATST</name>
<protein>
    <submittedName>
        <fullName evidence="2">Uncharacterized protein</fullName>
    </submittedName>
</protein>
<reference evidence="2 3" key="1">
    <citation type="journal article" date="2021" name="BMC Genomics">
        <title>Datura genome reveals duplications of psychoactive alkaloid biosynthetic genes and high mutation rate following tissue culture.</title>
        <authorList>
            <person name="Rajewski A."/>
            <person name="Carter-House D."/>
            <person name="Stajich J."/>
            <person name="Litt A."/>
        </authorList>
    </citation>
    <scope>NUCLEOTIDE SEQUENCE [LARGE SCALE GENOMIC DNA]</scope>
    <source>
        <strain evidence="2">AR-01</strain>
    </source>
</reference>
<accession>A0ABS8UY66</accession>